<evidence type="ECO:0000256" key="6">
    <source>
        <dbReference type="ARBA" id="ARBA00022723"/>
    </source>
</evidence>
<evidence type="ECO:0000313" key="16">
    <source>
        <dbReference type="Proteomes" id="UP000241201"/>
    </source>
</evidence>
<accession>A0A2T3FPN8</accession>
<name>A0A2T3FPN8_9FIRM</name>
<sequence>MRHAILITTHDNVEISKNLLSLYDDKNIDFYFLIDKKAKSYNEEVLKDICKKSSVYFVPKINIYWGSFSQIQAEYILLENAVKKSYDYYHLISGCDIPLYTKNEFFDFFEQNKGKEFVEYSPKEIAEKNKVQDRVKYYYVFMESVREKSAIKRKPKTFLREFFLKLQKLLKIDRTKGKEFQYGSNWFDITDDFAKYILKNKPWVIKHFKKTCCADELFLQTLLFNSPFYSNNYYCLNEKNRILQRNRYTDWTRGQPYTFKKEDYNEIINIKESLFIRKFNYKNDAEIVNKLFDWLRKKG</sequence>
<dbReference type="GO" id="GO:0050650">
    <property type="term" value="P:chondroitin sulfate proteoglycan biosynthetic process"/>
    <property type="evidence" value="ECO:0007669"/>
    <property type="project" value="TreeGrafter"/>
</dbReference>
<keyword evidence="6" id="KW-0479">Metal-binding</keyword>
<keyword evidence="3" id="KW-0328">Glycosyltransferase</keyword>
<evidence type="ECO:0000256" key="12">
    <source>
        <dbReference type="ARBA" id="ARBA00023157"/>
    </source>
</evidence>
<organism evidence="15 16">
    <name type="scientific">Faecalibacillus faecis</name>
    <dbReference type="NCBI Taxonomy" id="1982628"/>
    <lineage>
        <taxon>Bacteria</taxon>
        <taxon>Bacillati</taxon>
        <taxon>Bacillota</taxon>
        <taxon>Erysipelotrichia</taxon>
        <taxon>Erysipelotrichales</taxon>
        <taxon>Coprobacillaceae</taxon>
        <taxon>Faecalibacillus</taxon>
    </lineage>
</organism>
<evidence type="ECO:0000256" key="13">
    <source>
        <dbReference type="ARBA" id="ARBA00023180"/>
    </source>
</evidence>
<proteinExistence type="predicted"/>
<dbReference type="InterPro" id="IPR043538">
    <property type="entry name" value="XYLT"/>
</dbReference>
<dbReference type="Proteomes" id="UP000241201">
    <property type="component" value="Unassembled WGS sequence"/>
</dbReference>
<dbReference type="GO" id="GO:0046872">
    <property type="term" value="F:metal ion binding"/>
    <property type="evidence" value="ECO:0007669"/>
    <property type="project" value="UniProtKB-KW"/>
</dbReference>
<comment type="caution">
    <text evidence="15">The sequence shown here is derived from an EMBL/GenBank/DDBJ whole genome shotgun (WGS) entry which is preliminary data.</text>
</comment>
<keyword evidence="4 15" id="KW-0808">Transferase</keyword>
<dbReference type="GO" id="GO:0015012">
    <property type="term" value="P:heparan sulfate proteoglycan biosynthetic process"/>
    <property type="evidence" value="ECO:0007669"/>
    <property type="project" value="TreeGrafter"/>
</dbReference>
<dbReference type="PANTHER" id="PTHR46025:SF3">
    <property type="entry name" value="XYLOSYLTRANSFERASE OXT"/>
    <property type="match status" value="1"/>
</dbReference>
<keyword evidence="13" id="KW-0325">Glycoprotein</keyword>
<dbReference type="EMBL" id="PYLP01000019">
    <property type="protein sequence ID" value="PST37248.1"/>
    <property type="molecule type" value="Genomic_DNA"/>
</dbReference>
<evidence type="ECO:0000256" key="10">
    <source>
        <dbReference type="ARBA" id="ARBA00023034"/>
    </source>
</evidence>
<dbReference type="GO" id="GO:0016020">
    <property type="term" value="C:membrane"/>
    <property type="evidence" value="ECO:0007669"/>
    <property type="project" value="InterPro"/>
</dbReference>
<dbReference type="RefSeq" id="WP_106988658.1">
    <property type="nucleotide sequence ID" value="NZ_DAWBWI010000225.1"/>
</dbReference>
<evidence type="ECO:0000256" key="5">
    <source>
        <dbReference type="ARBA" id="ARBA00022692"/>
    </source>
</evidence>
<keyword evidence="12" id="KW-1015">Disulfide bond</keyword>
<gene>
    <name evidence="15" type="ORF">C7U55_11320</name>
</gene>
<evidence type="ECO:0000256" key="1">
    <source>
        <dbReference type="ARBA" id="ARBA00004323"/>
    </source>
</evidence>
<evidence type="ECO:0000256" key="4">
    <source>
        <dbReference type="ARBA" id="ARBA00022679"/>
    </source>
</evidence>
<comment type="subcellular location">
    <subcellularLocation>
        <location evidence="2">Endoplasmic reticulum membrane</location>
        <topology evidence="2">Single-pass type II membrane protein</topology>
    </subcellularLocation>
    <subcellularLocation>
        <location evidence="1">Golgi apparatus membrane</location>
        <topology evidence="1">Single-pass type II membrane protein</topology>
    </subcellularLocation>
</comment>
<keyword evidence="11" id="KW-0472">Membrane</keyword>
<keyword evidence="16" id="KW-1185">Reference proteome</keyword>
<reference evidence="16" key="1">
    <citation type="submission" date="2018-03" db="EMBL/GenBank/DDBJ databases">
        <title>Lachnoclostridium SNUG30370 gen.nov., sp.nov., isolated from human faeces.</title>
        <authorList>
            <person name="Seo B."/>
            <person name="Jeon K."/>
            <person name="Ko G."/>
        </authorList>
    </citation>
    <scope>NUCLEOTIDE SEQUENCE [LARGE SCALE GENOMIC DNA]</scope>
    <source>
        <strain evidence="16">SNUG30370</strain>
    </source>
</reference>
<keyword evidence="8" id="KW-0735">Signal-anchor</keyword>
<evidence type="ECO:0000313" key="15">
    <source>
        <dbReference type="EMBL" id="PST37248.1"/>
    </source>
</evidence>
<dbReference type="PANTHER" id="PTHR46025">
    <property type="entry name" value="XYLOSYLTRANSFERASE OXT"/>
    <property type="match status" value="1"/>
</dbReference>
<dbReference type="AlphaFoldDB" id="A0A2T3FPN8"/>
<keyword evidence="9" id="KW-1133">Transmembrane helix</keyword>
<dbReference type="GO" id="GO:0030158">
    <property type="term" value="F:protein xylosyltransferase activity"/>
    <property type="evidence" value="ECO:0007669"/>
    <property type="project" value="InterPro"/>
</dbReference>
<keyword evidence="10" id="KW-0333">Golgi apparatus</keyword>
<evidence type="ECO:0000256" key="11">
    <source>
        <dbReference type="ARBA" id="ARBA00023136"/>
    </source>
</evidence>
<evidence type="ECO:0000256" key="2">
    <source>
        <dbReference type="ARBA" id="ARBA00004648"/>
    </source>
</evidence>
<evidence type="ECO:0000256" key="7">
    <source>
        <dbReference type="ARBA" id="ARBA00022824"/>
    </source>
</evidence>
<keyword evidence="7" id="KW-0256">Endoplasmic reticulum</keyword>
<protein>
    <recommendedName>
        <fullName evidence="14">Peptide O-xylosyltransferase</fullName>
    </recommendedName>
</protein>
<evidence type="ECO:0000256" key="9">
    <source>
        <dbReference type="ARBA" id="ARBA00022989"/>
    </source>
</evidence>
<evidence type="ECO:0000256" key="14">
    <source>
        <dbReference type="ARBA" id="ARBA00042865"/>
    </source>
</evidence>
<evidence type="ECO:0000256" key="3">
    <source>
        <dbReference type="ARBA" id="ARBA00022676"/>
    </source>
</evidence>
<dbReference type="InterPro" id="IPR003406">
    <property type="entry name" value="Glyco_trans_14"/>
</dbReference>
<evidence type="ECO:0000256" key="8">
    <source>
        <dbReference type="ARBA" id="ARBA00022968"/>
    </source>
</evidence>
<dbReference type="GeneID" id="77471672"/>
<dbReference type="Pfam" id="PF02485">
    <property type="entry name" value="Branch"/>
    <property type="match status" value="1"/>
</dbReference>
<keyword evidence="5" id="KW-0812">Transmembrane</keyword>